<dbReference type="CDD" id="cd06464">
    <property type="entry name" value="ACD_sHsps-like"/>
    <property type="match status" value="1"/>
</dbReference>
<name>A0A6J5G187_9BURK</name>
<sequence>MLTGLTAYDTRLIRTIYVGGEDNAIADIDVKRANGGLTIEGKKQEEKKKDYFPHERRFGAVERYFQMPEGVDHEKIAASFEKGVLTGTLPKLAEARKAKKIPVKAA</sequence>
<dbReference type="InterPro" id="IPR008978">
    <property type="entry name" value="HSP20-like_chaperone"/>
</dbReference>
<dbReference type="EMBL" id="CADIKL010000011">
    <property type="protein sequence ID" value="CAB3788901.1"/>
    <property type="molecule type" value="Genomic_DNA"/>
</dbReference>
<dbReference type="PANTHER" id="PTHR11527">
    <property type="entry name" value="HEAT-SHOCK PROTEIN 20 FAMILY MEMBER"/>
    <property type="match status" value="1"/>
</dbReference>
<reference evidence="4 5" key="1">
    <citation type="submission" date="2020-04" db="EMBL/GenBank/DDBJ databases">
        <authorList>
            <person name="De Canck E."/>
        </authorList>
    </citation>
    <scope>NUCLEOTIDE SEQUENCE [LARGE SCALE GENOMIC DNA]</scope>
    <source>
        <strain evidence="4 5">LMG 28688</strain>
    </source>
</reference>
<protein>
    <recommendedName>
        <fullName evidence="3">SHSP domain-containing protein</fullName>
    </recommendedName>
</protein>
<proteinExistence type="inferred from homology"/>
<accession>A0A6J5G187</accession>
<dbReference type="InterPro" id="IPR002068">
    <property type="entry name" value="A-crystallin/Hsp20_dom"/>
</dbReference>
<evidence type="ECO:0000313" key="5">
    <source>
        <dbReference type="Proteomes" id="UP000494119"/>
    </source>
</evidence>
<evidence type="ECO:0000256" key="2">
    <source>
        <dbReference type="RuleBase" id="RU003616"/>
    </source>
</evidence>
<evidence type="ECO:0000313" key="4">
    <source>
        <dbReference type="EMBL" id="CAB3788901.1"/>
    </source>
</evidence>
<keyword evidence="5" id="KW-1185">Reference proteome</keyword>
<gene>
    <name evidence="4" type="ORF">LMG28688_02781</name>
</gene>
<dbReference type="Pfam" id="PF00011">
    <property type="entry name" value="HSP20"/>
    <property type="match status" value="1"/>
</dbReference>
<evidence type="ECO:0000256" key="1">
    <source>
        <dbReference type="PROSITE-ProRule" id="PRU00285"/>
    </source>
</evidence>
<comment type="similarity">
    <text evidence="1 2">Belongs to the small heat shock protein (HSP20) family.</text>
</comment>
<feature type="domain" description="SHSP" evidence="3">
    <location>
        <begin position="1"/>
        <end position="106"/>
    </location>
</feature>
<organism evidence="4 5">
    <name type="scientific">Paraburkholderia caffeinitolerans</name>
    <dbReference type="NCBI Taxonomy" id="1723730"/>
    <lineage>
        <taxon>Bacteria</taxon>
        <taxon>Pseudomonadati</taxon>
        <taxon>Pseudomonadota</taxon>
        <taxon>Betaproteobacteria</taxon>
        <taxon>Burkholderiales</taxon>
        <taxon>Burkholderiaceae</taxon>
        <taxon>Paraburkholderia</taxon>
    </lineage>
</organism>
<dbReference type="InterPro" id="IPR031107">
    <property type="entry name" value="Small_HSP"/>
</dbReference>
<dbReference type="Proteomes" id="UP000494119">
    <property type="component" value="Unassembled WGS sequence"/>
</dbReference>
<evidence type="ECO:0000259" key="3">
    <source>
        <dbReference type="PROSITE" id="PS01031"/>
    </source>
</evidence>
<dbReference type="SUPFAM" id="SSF49764">
    <property type="entry name" value="HSP20-like chaperones"/>
    <property type="match status" value="1"/>
</dbReference>
<dbReference type="RefSeq" id="WP_227875505.1">
    <property type="nucleotide sequence ID" value="NZ_CADIKL010000011.1"/>
</dbReference>
<dbReference type="Gene3D" id="2.60.40.790">
    <property type="match status" value="1"/>
</dbReference>
<dbReference type="AlphaFoldDB" id="A0A6J5G187"/>
<dbReference type="PROSITE" id="PS01031">
    <property type="entry name" value="SHSP"/>
    <property type="match status" value="1"/>
</dbReference>